<dbReference type="SUPFAM" id="SSF47459">
    <property type="entry name" value="HLH, helix-loop-helix DNA-binding domain"/>
    <property type="match status" value="1"/>
</dbReference>
<protein>
    <recommendedName>
        <fullName evidence="12">BHLH domain-containing protein</fullName>
    </recommendedName>
</protein>
<keyword evidence="7" id="KW-0238">DNA-binding</keyword>
<evidence type="ECO:0000313" key="14">
    <source>
        <dbReference type="Proteomes" id="UP001187531"/>
    </source>
</evidence>
<evidence type="ECO:0000256" key="10">
    <source>
        <dbReference type="ARBA" id="ARBA00023242"/>
    </source>
</evidence>
<evidence type="ECO:0000256" key="3">
    <source>
        <dbReference type="ARBA" id="ARBA00022692"/>
    </source>
</evidence>
<keyword evidence="8" id="KW-0472">Membrane</keyword>
<dbReference type="EMBL" id="JAVRJZ010000007">
    <property type="protein sequence ID" value="KAK2720297.1"/>
    <property type="molecule type" value="Genomic_DNA"/>
</dbReference>
<feature type="domain" description="BHLH" evidence="12">
    <location>
        <begin position="267"/>
        <end position="317"/>
    </location>
</feature>
<keyword evidence="6" id="KW-0805">Transcription regulation</keyword>
<keyword evidence="4" id="KW-0256">Endoplasmic reticulum</keyword>
<evidence type="ECO:0000256" key="1">
    <source>
        <dbReference type="ARBA" id="ARBA00004123"/>
    </source>
</evidence>
<feature type="compositionally biased region" description="Polar residues" evidence="11">
    <location>
        <begin position="241"/>
        <end position="253"/>
    </location>
</feature>
<gene>
    <name evidence="13" type="ORF">QYM36_004242</name>
</gene>
<evidence type="ECO:0000256" key="8">
    <source>
        <dbReference type="ARBA" id="ARBA00023136"/>
    </source>
</evidence>
<dbReference type="Pfam" id="PF00010">
    <property type="entry name" value="HLH"/>
    <property type="match status" value="1"/>
</dbReference>
<evidence type="ECO:0000256" key="5">
    <source>
        <dbReference type="ARBA" id="ARBA00022989"/>
    </source>
</evidence>
<dbReference type="SMART" id="SM00353">
    <property type="entry name" value="HLH"/>
    <property type="match status" value="1"/>
</dbReference>
<dbReference type="GO" id="GO:0000981">
    <property type="term" value="F:DNA-binding transcription factor activity, RNA polymerase II-specific"/>
    <property type="evidence" value="ECO:0007669"/>
    <property type="project" value="TreeGrafter"/>
</dbReference>
<dbReference type="GO" id="GO:0000978">
    <property type="term" value="F:RNA polymerase II cis-regulatory region sequence-specific DNA binding"/>
    <property type="evidence" value="ECO:0007669"/>
    <property type="project" value="TreeGrafter"/>
</dbReference>
<dbReference type="AlphaFoldDB" id="A0AA88HY50"/>
<evidence type="ECO:0000256" key="2">
    <source>
        <dbReference type="ARBA" id="ARBA00004477"/>
    </source>
</evidence>
<dbReference type="PANTHER" id="PTHR46062">
    <property type="entry name" value="STEROL REGULATORY ELEMENT-BINDING PROTEIN"/>
    <property type="match status" value="1"/>
</dbReference>
<keyword evidence="9" id="KW-0804">Transcription</keyword>
<keyword evidence="14" id="KW-1185">Reference proteome</keyword>
<sequence length="1054" mass="117793">MEADESLDDLLQTCNPNDLLFSDSKLLCDAEFPELLDLGAIDFDDCLNSSLSTDITDDNEKKFEAFDKPTINFCDNVCNSVVSYHNECDEPYTKDPYVNSALPKVTKQPGGFVRGHQRSTSAGYISVIKSNELLKPRNVQAVVHQPVGEGIQPKAERKLTHIASNNTKQLQDITLRTERKQAIPSPQPVSVGGGVQPINIPRVVTYTSASTTSVSLPTTTIVTTGLPLILNGDQLYTIQATPSTRNSNDSSISDGYGDSPRDKNGEWRKSSHNVIERRYRSNINDKMVELKNMVSDGNSKLSKSQILKKAIDTIRYLQNVNERLRDENYRLRAASGKSPRIEDLLSSQPRYTSASCGQVTPPHSDISDVPSPFSSGSDVEPVSPTNYKEKKRLKLAEPKKKNGSGVARAMIDRSRITLCMFTLAVLVFNPFGRVFEVMYAEDEMQFNKRSSGRNLRSIDETPSFLETTSGLSLLLTSVINIMLLTLVFLRLFVYGEPIPDQKSEAVTSYWRHRKQADSDYDSGNYQSSAKQYTLALSTLGRCLPTSRFDAFASVVWQGIRQLLHLCGLGKWLGARAGGLIQPKARRIGCRSILAEIAFCYHRLNQLQLTNHLRLYEESLPDSRFQCLYGLSLCLAALNMAEGAGSALSTEQLAEVYMTTAVRMKLVFNSKRKILSRFWLRKARDVCTKLGSSIPPHLQWLCSPHGHRFFLRYDWCFMKCVSPFFTKSERKGDPLCLLMQMYRQYVLHCAFDAILASNRPSKKNDAAGIVPEGDALTYINLLDGICYAPSASGDDLKGIRIEEYDSVCSWWGSILLAANHWLLGENDKVTLLHPRIEAGPGTSNLLSLQNAMLAAYRSRRLAACKAREEVCYKLIGKASKHLEFLLAVPQSSGDNIVLAALLIAYDWVLEARTLLWEYTYKGQEVPPPTILSRFQDDLAKMRKLAHQLPSGLPKMFPHELTVRAMAGGASAVQERKPLRHRQRHLQGRGYEEESGSSSSDREEIAVLMRENMTSGIVEDQLEKPKETDFLKKKNDDFGVIKNLGTALITLQSAAR</sequence>
<keyword evidence="5" id="KW-1133">Transmembrane helix</keyword>
<dbReference type="Proteomes" id="UP001187531">
    <property type="component" value="Unassembled WGS sequence"/>
</dbReference>
<keyword evidence="3" id="KW-0812">Transmembrane</keyword>
<feature type="region of interest" description="Disordered" evidence="11">
    <location>
        <begin position="974"/>
        <end position="1000"/>
    </location>
</feature>
<evidence type="ECO:0000256" key="7">
    <source>
        <dbReference type="ARBA" id="ARBA00023125"/>
    </source>
</evidence>
<feature type="compositionally biased region" description="Basic residues" evidence="11">
    <location>
        <begin position="976"/>
        <end position="985"/>
    </location>
</feature>
<feature type="region of interest" description="Disordered" evidence="11">
    <location>
        <begin position="241"/>
        <end position="270"/>
    </location>
</feature>
<proteinExistence type="predicted"/>
<comment type="caution">
    <text evidence="13">The sequence shown here is derived from an EMBL/GenBank/DDBJ whole genome shotgun (WGS) entry which is preliminary data.</text>
</comment>
<evidence type="ECO:0000256" key="4">
    <source>
        <dbReference type="ARBA" id="ARBA00022824"/>
    </source>
</evidence>
<feature type="region of interest" description="Disordered" evidence="11">
    <location>
        <begin position="335"/>
        <end position="399"/>
    </location>
</feature>
<comment type="subcellular location">
    <subcellularLocation>
        <location evidence="2">Endoplasmic reticulum membrane</location>
        <topology evidence="2">Multi-pass membrane protein</topology>
    </subcellularLocation>
    <subcellularLocation>
        <location evidence="1">Nucleus</location>
    </subcellularLocation>
</comment>
<dbReference type="InterPro" id="IPR011598">
    <property type="entry name" value="bHLH_dom"/>
</dbReference>
<keyword evidence="10" id="KW-0539">Nucleus</keyword>
<evidence type="ECO:0000256" key="11">
    <source>
        <dbReference type="SAM" id="MobiDB-lite"/>
    </source>
</evidence>
<evidence type="ECO:0000256" key="9">
    <source>
        <dbReference type="ARBA" id="ARBA00023163"/>
    </source>
</evidence>
<name>A0AA88HY50_ARTSF</name>
<dbReference type="EMBL" id="JAVRJZ010000007">
    <property type="protein sequence ID" value="KAK2720294.1"/>
    <property type="molecule type" value="Genomic_DNA"/>
</dbReference>
<dbReference type="GO" id="GO:0046983">
    <property type="term" value="F:protein dimerization activity"/>
    <property type="evidence" value="ECO:0007669"/>
    <property type="project" value="InterPro"/>
</dbReference>
<dbReference type="PANTHER" id="PTHR46062:SF1">
    <property type="entry name" value="LP12374P"/>
    <property type="match status" value="1"/>
</dbReference>
<dbReference type="Gene3D" id="4.10.280.10">
    <property type="entry name" value="Helix-loop-helix DNA-binding domain"/>
    <property type="match status" value="1"/>
</dbReference>
<reference evidence="13" key="1">
    <citation type="submission" date="2023-07" db="EMBL/GenBank/DDBJ databases">
        <title>Chromosome-level genome assembly of Artemia franciscana.</title>
        <authorList>
            <person name="Jo E."/>
        </authorList>
    </citation>
    <scope>NUCLEOTIDE SEQUENCE</scope>
    <source>
        <tissue evidence="13">Whole body</tissue>
    </source>
</reference>
<accession>A0AA88HY50</accession>
<organism evidence="13 14">
    <name type="scientific">Artemia franciscana</name>
    <name type="common">Brine shrimp</name>
    <name type="synonym">Artemia sanfranciscana</name>
    <dbReference type="NCBI Taxonomy" id="6661"/>
    <lineage>
        <taxon>Eukaryota</taxon>
        <taxon>Metazoa</taxon>
        <taxon>Ecdysozoa</taxon>
        <taxon>Arthropoda</taxon>
        <taxon>Crustacea</taxon>
        <taxon>Branchiopoda</taxon>
        <taxon>Anostraca</taxon>
        <taxon>Artemiidae</taxon>
        <taxon>Artemia</taxon>
    </lineage>
</organism>
<evidence type="ECO:0000259" key="12">
    <source>
        <dbReference type="PROSITE" id="PS50888"/>
    </source>
</evidence>
<dbReference type="GO" id="GO:0005634">
    <property type="term" value="C:nucleus"/>
    <property type="evidence" value="ECO:0007669"/>
    <property type="project" value="UniProtKB-SubCell"/>
</dbReference>
<dbReference type="InterPro" id="IPR036638">
    <property type="entry name" value="HLH_DNA-bd_sf"/>
</dbReference>
<feature type="compositionally biased region" description="Polar residues" evidence="11">
    <location>
        <begin position="345"/>
        <end position="358"/>
    </location>
</feature>
<feature type="compositionally biased region" description="Basic and acidic residues" evidence="11">
    <location>
        <begin position="259"/>
        <end position="270"/>
    </location>
</feature>
<evidence type="ECO:0000313" key="13">
    <source>
        <dbReference type="EMBL" id="KAK2720295.1"/>
    </source>
</evidence>
<dbReference type="GO" id="GO:0005789">
    <property type="term" value="C:endoplasmic reticulum membrane"/>
    <property type="evidence" value="ECO:0007669"/>
    <property type="project" value="UniProtKB-SubCell"/>
</dbReference>
<dbReference type="EMBL" id="JAVRJZ010000007">
    <property type="protein sequence ID" value="KAK2720295.1"/>
    <property type="molecule type" value="Genomic_DNA"/>
</dbReference>
<evidence type="ECO:0000256" key="6">
    <source>
        <dbReference type="ARBA" id="ARBA00023015"/>
    </source>
</evidence>
<dbReference type="PROSITE" id="PS50888">
    <property type="entry name" value="BHLH"/>
    <property type="match status" value="1"/>
</dbReference>